<comment type="caution">
    <text evidence="1">The sequence shown here is derived from an EMBL/GenBank/DDBJ whole genome shotgun (WGS) entry which is preliminary data.</text>
</comment>
<organism evidence="1 2">
    <name type="scientific">Mycena rosella</name>
    <name type="common">Pink bonnet</name>
    <name type="synonym">Agaricus rosellus</name>
    <dbReference type="NCBI Taxonomy" id="1033263"/>
    <lineage>
        <taxon>Eukaryota</taxon>
        <taxon>Fungi</taxon>
        <taxon>Dikarya</taxon>
        <taxon>Basidiomycota</taxon>
        <taxon>Agaricomycotina</taxon>
        <taxon>Agaricomycetes</taxon>
        <taxon>Agaricomycetidae</taxon>
        <taxon>Agaricales</taxon>
        <taxon>Marasmiineae</taxon>
        <taxon>Mycenaceae</taxon>
        <taxon>Mycena</taxon>
    </lineage>
</organism>
<protein>
    <submittedName>
        <fullName evidence="1">Uncharacterized protein</fullName>
    </submittedName>
</protein>
<name>A0AAD7G5S0_MYCRO</name>
<keyword evidence="2" id="KW-1185">Reference proteome</keyword>
<sequence length="577" mass="65328">MSPEPNNDASYYALIYPPYSSCPSFISDEAFKLHLEDSDSIEEHLHILMPDNMEDFPEDDSSDQAALFAARIAKALFPTDTDSGYRIIKTYLRYHPRPNSAWKPKEVSAQTPRDINMFITQKCGPYSTAVSTRAALTLWYRTVRPNESTIEWRMDEDAKAWRGRPTRSPEVSRFMIGLEKTKAKAGEVSQLQLPSSAQGLLDIKSPLGIFILVFSLLRRKIFIAMGNGFDNCAAPVPMFWPVTLTQLGHSSGRTTRALTNVYDSLQTRLNANMPLVVNLRLTPQGLVNSWKNSNNIFTDAQSNARVRSAKKSDKMKKHYIVEIVEILSFVKLEPEIKPSWVLMKSRSSGFLCVPCIFSSSDPEWLQSCLRRGFGKQWAQSARMSVHGRMQKDAERVALRSRPQVICPEFALHGLDQLKGEMILSQQPLNLLVNLLRPYKAWHLSTDTQWSYYLNYAKRLNPAFYFPTWPATAFNIILSSIRSIQFRSMSSEGTPLHTIFLQSPARSVMVNVLHIMQADALNQLMVKELDPHNVGTGCYVLADSWTTDCLFSSILHFPSAANPCIKFIPVQHSCLCKI</sequence>
<gene>
    <name evidence="1" type="ORF">B0H17DRAFT_1144391</name>
</gene>
<dbReference type="AlphaFoldDB" id="A0AAD7G5S0"/>
<accession>A0AAD7G5S0</accession>
<proteinExistence type="predicted"/>
<dbReference type="EMBL" id="JARKIE010000242">
    <property type="protein sequence ID" value="KAJ7662388.1"/>
    <property type="molecule type" value="Genomic_DNA"/>
</dbReference>
<reference evidence="1" key="1">
    <citation type="submission" date="2023-03" db="EMBL/GenBank/DDBJ databases">
        <title>Massive genome expansion in bonnet fungi (Mycena s.s.) driven by repeated elements and novel gene families across ecological guilds.</title>
        <authorList>
            <consortium name="Lawrence Berkeley National Laboratory"/>
            <person name="Harder C.B."/>
            <person name="Miyauchi S."/>
            <person name="Viragh M."/>
            <person name="Kuo A."/>
            <person name="Thoen E."/>
            <person name="Andreopoulos B."/>
            <person name="Lu D."/>
            <person name="Skrede I."/>
            <person name="Drula E."/>
            <person name="Henrissat B."/>
            <person name="Morin E."/>
            <person name="Kohler A."/>
            <person name="Barry K."/>
            <person name="LaButti K."/>
            <person name="Morin E."/>
            <person name="Salamov A."/>
            <person name="Lipzen A."/>
            <person name="Mereny Z."/>
            <person name="Hegedus B."/>
            <person name="Baldrian P."/>
            <person name="Stursova M."/>
            <person name="Weitz H."/>
            <person name="Taylor A."/>
            <person name="Grigoriev I.V."/>
            <person name="Nagy L.G."/>
            <person name="Martin F."/>
            <person name="Kauserud H."/>
        </authorList>
    </citation>
    <scope>NUCLEOTIDE SEQUENCE</scope>
    <source>
        <strain evidence="1">CBHHK067</strain>
    </source>
</reference>
<dbReference type="Proteomes" id="UP001221757">
    <property type="component" value="Unassembled WGS sequence"/>
</dbReference>
<evidence type="ECO:0000313" key="2">
    <source>
        <dbReference type="Proteomes" id="UP001221757"/>
    </source>
</evidence>
<evidence type="ECO:0000313" key="1">
    <source>
        <dbReference type="EMBL" id="KAJ7662388.1"/>
    </source>
</evidence>